<proteinExistence type="predicted"/>
<dbReference type="Proteomes" id="UP001277761">
    <property type="component" value="Unassembled WGS sequence"/>
</dbReference>
<reference evidence="2 3" key="1">
    <citation type="submission" date="2023-11" db="EMBL/GenBank/DDBJ databases">
        <authorList>
            <person name="Xu M."/>
            <person name="Jiang T."/>
        </authorList>
    </citation>
    <scope>NUCLEOTIDE SEQUENCE [LARGE SCALE GENOMIC DNA]</scope>
    <source>
        <strain evidence="2 3">SD</strain>
    </source>
</reference>
<evidence type="ECO:0000313" key="3">
    <source>
        <dbReference type="Proteomes" id="UP001277761"/>
    </source>
</evidence>
<evidence type="ECO:0008006" key="4">
    <source>
        <dbReference type="Google" id="ProtNLM"/>
    </source>
</evidence>
<organism evidence="2 3">
    <name type="scientific">Patulibacter brassicae</name>
    <dbReference type="NCBI Taxonomy" id="1705717"/>
    <lineage>
        <taxon>Bacteria</taxon>
        <taxon>Bacillati</taxon>
        <taxon>Actinomycetota</taxon>
        <taxon>Thermoleophilia</taxon>
        <taxon>Solirubrobacterales</taxon>
        <taxon>Patulibacteraceae</taxon>
        <taxon>Patulibacter</taxon>
    </lineage>
</organism>
<accession>A0ABU4VRT4</accession>
<keyword evidence="3" id="KW-1185">Reference proteome</keyword>
<evidence type="ECO:0000313" key="2">
    <source>
        <dbReference type="EMBL" id="MDX8153661.1"/>
    </source>
</evidence>
<sequence length="110" mass="12273">MILRACESAVLRMLAEPEVAHPIGGVLFADIRRHFGLREQAAVRGAIDAHLRPLADDLRRSPAHARQLLRIEPERVTCAATKSNGQPCARWPVPGQERCSAHGQRVQQRR</sequence>
<evidence type="ECO:0000256" key="1">
    <source>
        <dbReference type="SAM" id="MobiDB-lite"/>
    </source>
</evidence>
<comment type="caution">
    <text evidence="2">The sequence shown here is derived from an EMBL/GenBank/DDBJ whole genome shotgun (WGS) entry which is preliminary data.</text>
</comment>
<feature type="region of interest" description="Disordered" evidence="1">
    <location>
        <begin position="83"/>
        <end position="110"/>
    </location>
</feature>
<name>A0ABU4VRT4_9ACTN</name>
<dbReference type="EMBL" id="JAXAVX010000017">
    <property type="protein sequence ID" value="MDX8153661.1"/>
    <property type="molecule type" value="Genomic_DNA"/>
</dbReference>
<protein>
    <recommendedName>
        <fullName evidence="4">DUF222 domain-containing protein</fullName>
    </recommendedName>
</protein>
<dbReference type="RefSeq" id="WP_319955811.1">
    <property type="nucleotide sequence ID" value="NZ_JAXAVX010000017.1"/>
</dbReference>
<gene>
    <name evidence="2" type="ORF">SK069_18840</name>
</gene>